<dbReference type="PANTHER" id="PTHR46532">
    <property type="entry name" value="MALE FERTILITY FACTOR KL5"/>
    <property type="match status" value="1"/>
</dbReference>
<feature type="domain" description="Dynein axonemal heavy chain 2/5/8 coiled-coil" evidence="3">
    <location>
        <begin position="1088"/>
        <end position="1205"/>
    </location>
</feature>
<dbReference type="Proteomes" id="UP000001292">
    <property type="component" value="Unassembled WGS sequence"/>
</dbReference>
<dbReference type="EMBL" id="CH480816">
    <property type="protein sequence ID" value="EDW48117.1"/>
    <property type="molecule type" value="Genomic_DNA"/>
</dbReference>
<evidence type="ECO:0000313" key="5">
    <source>
        <dbReference type="Proteomes" id="UP000001292"/>
    </source>
</evidence>
<dbReference type="Pfam" id="PF08385">
    <property type="entry name" value="DHC_N1"/>
    <property type="match status" value="1"/>
</dbReference>
<feature type="compositionally biased region" description="Basic and acidic residues" evidence="1">
    <location>
        <begin position="24"/>
        <end position="36"/>
    </location>
</feature>
<evidence type="ECO:0000313" key="4">
    <source>
        <dbReference type="EMBL" id="EDW48117.1"/>
    </source>
</evidence>
<dbReference type="OMA" id="MEMWHEL"/>
<dbReference type="Pfam" id="PF25007">
    <property type="entry name" value="DYH2-5-8_CC"/>
    <property type="match status" value="1"/>
</dbReference>
<dbReference type="InterPro" id="IPR056759">
    <property type="entry name" value="DYH2-5-8_CC"/>
</dbReference>
<sequence>MASSSAVEDEHLTDSDLTDDEERSVEPRQEELRPETPKPSYSDEELNQLVCYIQRMSVLSCLDHRDWQEGTLDIIRAWLLEVHEPLLTIYYDRDGLAACLGMPPTMCVSDLSYFRREPNEIFSVEGFHDEINFGTLTSDVDGCLMELLDRLYVPFFRNYLEWNATVRNRFCSSMDRFLAFLSGMHHQIAGMSVMYVPFVIKELTAGPVDRYLVGSLEGIALYWTTQIRTLLADDTLTVPHDLATVRDEFEFWEYRYEVLQGINYQLAHSDVQKVLLLLHNAQSVHMPQMDGLIERAREELLKSLSNIRFLHLLIEPCSKIDAATSPADLTKLLPGIIHLIRFIWLNSEYYNTTRLIAALFRNLSNQIIRFCTEQTKVEEILSGKPRFGIRICNVAIECCLTYRGIYDTISKDLAQKHTQMPWELDEGLIFNHIDAFVERLNDVIDICESMIVFGRLDENGSISKPVFGGTCGEELEKIAESVEEQFLDTLNKLQQNSQAYILNVHRSDWYADVATFRKNMQKLEETVQRLIFNVFQQVSNVEEMLEALQAMLFYSYRQRGTLRKTYLKETSSLWRMFSKEMDATSRKLLEEQSRESWLSKHVSIALGYRINLERLTWLRDRLKNSEWLPAVKESSPALAKFDALRFEFQKEIRLAYDDWVAKCCGFSGDLCQRLDRYLVVRSKKFKGLLECNIDASVLELCKQAQHFERMGFAIPSTMKKLYERYDTIRSLYNGIIKLALSHNRILAVLSDRERKLFRPLIQACDRQLAPGVFKITYGSEFNEEFFEDGTEFIAEFQELVLIFKRANRGVARICEKICGTCLLHFAFSGSVDISVFQQQLSSRLSSSGDILRRYYSHVVELLSAFSRQFQSVDDEMSAEWIAYVNDMDDMLASSLMTSARGSLNKLYEALHCDADMASAPIIVVESDVKDGRIVFTPDMDAIGDMINGIVDSIRSMLDQFPRLGYKLKLPKKQQRQGFASVFREDQECSELMRSIQAEIGIQREELAKYESVWNKNRVLWETTEEEFRQRLMSKSRTAGVFEGGIEHYSALADEVIFEDAITNVYFILINQNALKSTMLDWIDKWQALNIKMLLDHGSNLMSAVYRYMQRNERNVMKVPRTIRETVAAKQLLERLLKDVPVKQSAFTPMLELFVLLHKYQVQLSEETFEQVMGLETAWLHYLQVLENADEMLDNEDSETKLLLARHGEKFKLILKEFLEDFYSKLPKK</sequence>
<dbReference type="PhylomeDB" id="B4HSV3"/>
<reference evidence="4 5" key="1">
    <citation type="journal article" date="2007" name="Nature">
        <title>Evolution of genes and genomes on the Drosophila phylogeny.</title>
        <authorList>
            <consortium name="Drosophila 12 Genomes Consortium"/>
            <person name="Clark A.G."/>
            <person name="Eisen M.B."/>
            <person name="Smith D.R."/>
            <person name="Bergman C.M."/>
            <person name="Oliver B."/>
            <person name="Markow T.A."/>
            <person name="Kaufman T.C."/>
            <person name="Kellis M."/>
            <person name="Gelbart W."/>
            <person name="Iyer V.N."/>
            <person name="Pollard D.A."/>
            <person name="Sackton T.B."/>
            <person name="Larracuente A.M."/>
            <person name="Singh N.D."/>
            <person name="Abad J.P."/>
            <person name="Abt D.N."/>
            <person name="Adryan B."/>
            <person name="Aguade M."/>
            <person name="Akashi H."/>
            <person name="Anderson W.W."/>
            <person name="Aquadro C.F."/>
            <person name="Ardell D.H."/>
            <person name="Arguello R."/>
            <person name="Artieri C.G."/>
            <person name="Barbash D.A."/>
            <person name="Barker D."/>
            <person name="Barsanti P."/>
            <person name="Batterham P."/>
            <person name="Batzoglou S."/>
            <person name="Begun D."/>
            <person name="Bhutkar A."/>
            <person name="Blanco E."/>
            <person name="Bosak S.A."/>
            <person name="Bradley R.K."/>
            <person name="Brand A.D."/>
            <person name="Brent M.R."/>
            <person name="Brooks A.N."/>
            <person name="Brown R.H."/>
            <person name="Butlin R.K."/>
            <person name="Caggese C."/>
            <person name="Calvi B.R."/>
            <person name="Bernardo de Carvalho A."/>
            <person name="Caspi A."/>
            <person name="Castrezana S."/>
            <person name="Celniker S.E."/>
            <person name="Chang J.L."/>
            <person name="Chapple C."/>
            <person name="Chatterji S."/>
            <person name="Chinwalla A."/>
            <person name="Civetta A."/>
            <person name="Clifton S.W."/>
            <person name="Comeron J.M."/>
            <person name="Costello J.C."/>
            <person name="Coyne J.A."/>
            <person name="Daub J."/>
            <person name="David R.G."/>
            <person name="Delcher A.L."/>
            <person name="Delehaunty K."/>
            <person name="Do C.B."/>
            <person name="Ebling H."/>
            <person name="Edwards K."/>
            <person name="Eickbush T."/>
            <person name="Evans J.D."/>
            <person name="Filipski A."/>
            <person name="Findeiss S."/>
            <person name="Freyhult E."/>
            <person name="Fulton L."/>
            <person name="Fulton R."/>
            <person name="Garcia A.C."/>
            <person name="Gardiner A."/>
            <person name="Garfield D.A."/>
            <person name="Garvin B.E."/>
            <person name="Gibson G."/>
            <person name="Gilbert D."/>
            <person name="Gnerre S."/>
            <person name="Godfrey J."/>
            <person name="Good R."/>
            <person name="Gotea V."/>
            <person name="Gravely B."/>
            <person name="Greenberg A.J."/>
            <person name="Griffiths-Jones S."/>
            <person name="Gross S."/>
            <person name="Guigo R."/>
            <person name="Gustafson E.A."/>
            <person name="Haerty W."/>
            <person name="Hahn M.W."/>
            <person name="Halligan D.L."/>
            <person name="Halpern A.L."/>
            <person name="Halter G.M."/>
            <person name="Han M.V."/>
            <person name="Heger A."/>
            <person name="Hillier L."/>
            <person name="Hinrichs A.S."/>
            <person name="Holmes I."/>
            <person name="Hoskins R.A."/>
            <person name="Hubisz M.J."/>
            <person name="Hultmark D."/>
            <person name="Huntley M.A."/>
            <person name="Jaffe D.B."/>
            <person name="Jagadeeshan S."/>
            <person name="Jeck W.R."/>
            <person name="Johnson J."/>
            <person name="Jones C.D."/>
            <person name="Jordan W.C."/>
            <person name="Karpen G.H."/>
            <person name="Kataoka E."/>
            <person name="Keightley P.D."/>
            <person name="Kheradpour P."/>
            <person name="Kirkness E.F."/>
            <person name="Koerich L.B."/>
            <person name="Kristiansen K."/>
            <person name="Kudrna D."/>
            <person name="Kulathinal R.J."/>
            <person name="Kumar S."/>
            <person name="Kwok R."/>
            <person name="Lander E."/>
            <person name="Langley C.H."/>
            <person name="Lapoint R."/>
            <person name="Lazzaro B.P."/>
            <person name="Lee S.J."/>
            <person name="Levesque L."/>
            <person name="Li R."/>
            <person name="Lin C.F."/>
            <person name="Lin M.F."/>
            <person name="Lindblad-Toh K."/>
            <person name="Llopart A."/>
            <person name="Long M."/>
            <person name="Low L."/>
            <person name="Lozovsky E."/>
            <person name="Lu J."/>
            <person name="Luo M."/>
            <person name="Machado C.A."/>
            <person name="Makalowski W."/>
            <person name="Marzo M."/>
            <person name="Matsuda M."/>
            <person name="Matzkin L."/>
            <person name="McAllister B."/>
            <person name="McBride C.S."/>
            <person name="McKernan B."/>
            <person name="McKernan K."/>
            <person name="Mendez-Lago M."/>
            <person name="Minx P."/>
            <person name="Mollenhauer M.U."/>
            <person name="Montooth K."/>
            <person name="Mount S.M."/>
            <person name="Mu X."/>
            <person name="Myers E."/>
            <person name="Negre B."/>
            <person name="Newfeld S."/>
            <person name="Nielsen R."/>
            <person name="Noor M.A."/>
            <person name="O'Grady P."/>
            <person name="Pachter L."/>
            <person name="Papaceit M."/>
            <person name="Parisi M.J."/>
            <person name="Parisi M."/>
            <person name="Parts L."/>
            <person name="Pedersen J.S."/>
            <person name="Pesole G."/>
            <person name="Phillippy A.M."/>
            <person name="Ponting C.P."/>
            <person name="Pop M."/>
            <person name="Porcelli D."/>
            <person name="Powell J.R."/>
            <person name="Prohaska S."/>
            <person name="Pruitt K."/>
            <person name="Puig M."/>
            <person name="Quesneville H."/>
            <person name="Ram K.R."/>
            <person name="Rand D."/>
            <person name="Rasmussen M.D."/>
            <person name="Reed L.K."/>
            <person name="Reenan R."/>
            <person name="Reily A."/>
            <person name="Remington K.A."/>
            <person name="Rieger T.T."/>
            <person name="Ritchie M.G."/>
            <person name="Robin C."/>
            <person name="Rogers Y.H."/>
            <person name="Rohde C."/>
            <person name="Rozas J."/>
            <person name="Rubenfield M.J."/>
            <person name="Ruiz A."/>
            <person name="Russo S."/>
            <person name="Salzberg S.L."/>
            <person name="Sanchez-Gracia A."/>
            <person name="Saranga D.J."/>
            <person name="Sato H."/>
            <person name="Schaeffer S.W."/>
            <person name="Schatz M.C."/>
            <person name="Schlenke T."/>
            <person name="Schwartz R."/>
            <person name="Segarra C."/>
            <person name="Singh R.S."/>
            <person name="Sirot L."/>
            <person name="Sirota M."/>
            <person name="Sisneros N.B."/>
            <person name="Smith C.D."/>
            <person name="Smith T.F."/>
            <person name="Spieth J."/>
            <person name="Stage D.E."/>
            <person name="Stark A."/>
            <person name="Stephan W."/>
            <person name="Strausberg R.L."/>
            <person name="Strempel S."/>
            <person name="Sturgill D."/>
            <person name="Sutton G."/>
            <person name="Sutton G.G."/>
            <person name="Tao W."/>
            <person name="Teichmann S."/>
            <person name="Tobari Y.N."/>
            <person name="Tomimura Y."/>
            <person name="Tsolas J.M."/>
            <person name="Valente V.L."/>
            <person name="Venter E."/>
            <person name="Venter J.C."/>
            <person name="Vicario S."/>
            <person name="Vieira F.G."/>
            <person name="Vilella A.J."/>
            <person name="Villasante A."/>
            <person name="Walenz B."/>
            <person name="Wang J."/>
            <person name="Wasserman M."/>
            <person name="Watts T."/>
            <person name="Wilson D."/>
            <person name="Wilson R.K."/>
            <person name="Wing R.A."/>
            <person name="Wolfner M.F."/>
            <person name="Wong A."/>
            <person name="Wong G.K."/>
            <person name="Wu C.I."/>
            <person name="Wu G."/>
            <person name="Yamamoto D."/>
            <person name="Yang H.P."/>
            <person name="Yang S.P."/>
            <person name="Yorke J.A."/>
            <person name="Yoshida K."/>
            <person name="Zdobnov E."/>
            <person name="Zhang P."/>
            <person name="Zhang Y."/>
            <person name="Zimin A.V."/>
            <person name="Baldwin J."/>
            <person name="Abdouelleil A."/>
            <person name="Abdulkadir J."/>
            <person name="Abebe A."/>
            <person name="Abera B."/>
            <person name="Abreu J."/>
            <person name="Acer S.C."/>
            <person name="Aftuck L."/>
            <person name="Alexander A."/>
            <person name="An P."/>
            <person name="Anderson E."/>
            <person name="Anderson S."/>
            <person name="Arachi H."/>
            <person name="Azer M."/>
            <person name="Bachantsang P."/>
            <person name="Barry A."/>
            <person name="Bayul T."/>
            <person name="Berlin A."/>
            <person name="Bessette D."/>
            <person name="Bloom T."/>
            <person name="Blye J."/>
            <person name="Boguslavskiy L."/>
            <person name="Bonnet C."/>
            <person name="Boukhgalter B."/>
            <person name="Bourzgui I."/>
            <person name="Brown A."/>
            <person name="Cahill P."/>
            <person name="Channer S."/>
            <person name="Cheshatsang Y."/>
            <person name="Chuda L."/>
            <person name="Citroen M."/>
            <person name="Collymore A."/>
            <person name="Cooke P."/>
            <person name="Costello M."/>
            <person name="D'Aco K."/>
            <person name="Daza R."/>
            <person name="De Haan G."/>
            <person name="DeGray S."/>
            <person name="DeMaso C."/>
            <person name="Dhargay N."/>
            <person name="Dooley K."/>
            <person name="Dooley E."/>
            <person name="Doricent M."/>
            <person name="Dorje P."/>
            <person name="Dorjee K."/>
            <person name="Dupes A."/>
            <person name="Elong R."/>
            <person name="Falk J."/>
            <person name="Farina A."/>
            <person name="Faro S."/>
            <person name="Ferguson D."/>
            <person name="Fisher S."/>
            <person name="Foley C.D."/>
            <person name="Franke A."/>
            <person name="Friedrich D."/>
            <person name="Gadbois L."/>
            <person name="Gearin G."/>
            <person name="Gearin C.R."/>
            <person name="Giannoukos G."/>
            <person name="Goode T."/>
            <person name="Graham J."/>
            <person name="Grandbois E."/>
            <person name="Grewal S."/>
            <person name="Gyaltsen K."/>
            <person name="Hafez N."/>
            <person name="Hagos B."/>
            <person name="Hall J."/>
            <person name="Henson C."/>
            <person name="Hollinger A."/>
            <person name="Honan T."/>
            <person name="Huard M.D."/>
            <person name="Hughes L."/>
            <person name="Hurhula B."/>
            <person name="Husby M.E."/>
            <person name="Kamat A."/>
            <person name="Kanga B."/>
            <person name="Kashin S."/>
            <person name="Khazanovich D."/>
            <person name="Kisner P."/>
            <person name="Lance K."/>
            <person name="Lara M."/>
            <person name="Lee W."/>
            <person name="Lennon N."/>
            <person name="Letendre F."/>
            <person name="LeVine R."/>
            <person name="Lipovsky A."/>
            <person name="Liu X."/>
            <person name="Liu J."/>
            <person name="Liu S."/>
            <person name="Lokyitsang T."/>
            <person name="Lokyitsang Y."/>
            <person name="Lubonja R."/>
            <person name="Lui A."/>
            <person name="MacDonald P."/>
            <person name="Magnisalis V."/>
            <person name="Maru K."/>
            <person name="Matthews C."/>
            <person name="McCusker W."/>
            <person name="McDonough S."/>
            <person name="Mehta T."/>
            <person name="Meldrim J."/>
            <person name="Meneus L."/>
            <person name="Mihai O."/>
            <person name="Mihalev A."/>
            <person name="Mihova T."/>
            <person name="Mittelman R."/>
            <person name="Mlenga V."/>
            <person name="Montmayeur A."/>
            <person name="Mulrain L."/>
            <person name="Navidi A."/>
            <person name="Naylor J."/>
            <person name="Negash T."/>
            <person name="Nguyen T."/>
            <person name="Nguyen N."/>
            <person name="Nicol R."/>
            <person name="Norbu C."/>
            <person name="Norbu N."/>
            <person name="Novod N."/>
            <person name="O'Neill B."/>
            <person name="Osman S."/>
            <person name="Markiewicz E."/>
            <person name="Oyono O.L."/>
            <person name="Patti C."/>
            <person name="Phunkhang P."/>
            <person name="Pierre F."/>
            <person name="Priest M."/>
            <person name="Raghuraman S."/>
            <person name="Rege F."/>
            <person name="Reyes R."/>
            <person name="Rise C."/>
            <person name="Rogov P."/>
            <person name="Ross K."/>
            <person name="Ryan E."/>
            <person name="Settipalli S."/>
            <person name="Shea T."/>
            <person name="Sherpa N."/>
            <person name="Shi L."/>
            <person name="Shih D."/>
            <person name="Sparrow T."/>
            <person name="Spaulding J."/>
            <person name="Stalker J."/>
            <person name="Stange-Thomann N."/>
            <person name="Stavropoulos S."/>
            <person name="Stone C."/>
            <person name="Strader C."/>
            <person name="Tesfaye S."/>
            <person name="Thomson T."/>
            <person name="Thoulutsang Y."/>
            <person name="Thoulutsang D."/>
            <person name="Topham K."/>
            <person name="Topping I."/>
            <person name="Tsamla T."/>
            <person name="Vassiliev H."/>
            <person name="Vo A."/>
            <person name="Wangchuk T."/>
            <person name="Wangdi T."/>
            <person name="Weiand M."/>
            <person name="Wilkinson J."/>
            <person name="Wilson A."/>
            <person name="Yadav S."/>
            <person name="Young G."/>
            <person name="Yu Q."/>
            <person name="Zembek L."/>
            <person name="Zhong D."/>
            <person name="Zimmer A."/>
            <person name="Zwirko Z."/>
            <person name="Jaffe D.B."/>
            <person name="Alvarez P."/>
            <person name="Brockman W."/>
            <person name="Butler J."/>
            <person name="Chin C."/>
            <person name="Gnerre S."/>
            <person name="Grabherr M."/>
            <person name="Kleber M."/>
            <person name="Mauceli E."/>
            <person name="MacCallum I."/>
        </authorList>
    </citation>
    <scope>NUCLEOTIDE SEQUENCE [LARGE SCALE GENOMIC DNA]</scope>
    <source>
        <strain evidence="5">Rob3c / Tucson 14021-0248.25</strain>
    </source>
</reference>
<dbReference type="HOGENOM" id="CLU_268088_0_0_1"/>
<dbReference type="GO" id="GO:0007018">
    <property type="term" value="P:microtubule-based movement"/>
    <property type="evidence" value="ECO:0007669"/>
    <property type="project" value="InterPro"/>
</dbReference>
<protein>
    <submittedName>
        <fullName evidence="4">GM21681</fullName>
    </submittedName>
</protein>
<dbReference type="GO" id="GO:0051959">
    <property type="term" value="F:dynein light intermediate chain binding"/>
    <property type="evidence" value="ECO:0007669"/>
    <property type="project" value="InterPro"/>
</dbReference>
<dbReference type="OrthoDB" id="447173at2759"/>
<dbReference type="InterPro" id="IPR026983">
    <property type="entry name" value="DHC"/>
</dbReference>
<evidence type="ECO:0000256" key="1">
    <source>
        <dbReference type="SAM" id="MobiDB-lite"/>
    </source>
</evidence>
<dbReference type="GO" id="GO:0045505">
    <property type="term" value="F:dynein intermediate chain binding"/>
    <property type="evidence" value="ECO:0007669"/>
    <property type="project" value="InterPro"/>
</dbReference>
<proteinExistence type="predicted"/>
<feature type="domain" description="Dynein heavy chain tail" evidence="2">
    <location>
        <begin position="215"/>
        <end position="783"/>
    </location>
</feature>
<feature type="region of interest" description="Disordered" evidence="1">
    <location>
        <begin position="1"/>
        <end position="42"/>
    </location>
</feature>
<dbReference type="GO" id="GO:0005858">
    <property type="term" value="C:axonemal dynein complex"/>
    <property type="evidence" value="ECO:0007669"/>
    <property type="project" value="TreeGrafter"/>
</dbReference>
<dbReference type="SMR" id="B4HSV3"/>
<evidence type="ECO:0000259" key="2">
    <source>
        <dbReference type="Pfam" id="PF08385"/>
    </source>
</evidence>
<keyword evidence="5" id="KW-1185">Reference proteome</keyword>
<accession>B4HSV3</accession>
<dbReference type="KEGG" id="dse:6609419"/>
<evidence type="ECO:0000259" key="3">
    <source>
        <dbReference type="Pfam" id="PF25007"/>
    </source>
</evidence>
<dbReference type="STRING" id="7238.B4HSV3"/>
<name>B4HSV3_DROSE</name>
<dbReference type="InterPro" id="IPR013594">
    <property type="entry name" value="Dynein_heavy_tail"/>
</dbReference>
<gene>
    <name evidence="4" type="primary">Dsec\GM21681</name>
    <name evidence="4" type="ORF">Dsec_GM21681</name>
</gene>
<dbReference type="PANTHER" id="PTHR46532:SF11">
    <property type="entry name" value="DYNEIN AXONEMAL HEAVY CHAIN 12"/>
    <property type="match status" value="1"/>
</dbReference>
<dbReference type="AlphaFoldDB" id="B4HSV3"/>
<organism evidence="5">
    <name type="scientific">Drosophila sechellia</name>
    <name type="common">Fruit fly</name>
    <dbReference type="NCBI Taxonomy" id="7238"/>
    <lineage>
        <taxon>Eukaryota</taxon>
        <taxon>Metazoa</taxon>
        <taxon>Ecdysozoa</taxon>
        <taxon>Arthropoda</taxon>
        <taxon>Hexapoda</taxon>
        <taxon>Insecta</taxon>
        <taxon>Pterygota</taxon>
        <taxon>Neoptera</taxon>
        <taxon>Endopterygota</taxon>
        <taxon>Diptera</taxon>
        <taxon>Brachycera</taxon>
        <taxon>Muscomorpha</taxon>
        <taxon>Ephydroidea</taxon>
        <taxon>Drosophilidae</taxon>
        <taxon>Drosophila</taxon>
        <taxon>Sophophora</taxon>
    </lineage>
</organism>